<proteinExistence type="predicted"/>
<sequence length="606" mass="68552">MPDGCNATEMLPEKALQKTENVCRNIDACSMSIKPTVTECNSIEIQSNIYDRLNSDKCREETDSCANTPRHQLYSARSHSDADAGIETVHDRKGLYDEDVGYEDSVDLRNRPTISLGELNEGIDLEELLYGPIHDAKVETPQLSATTIDSYRFEQPRPFWHLFNAIKSNDIYKQSEDWGIDRSIHTTYARAGFFADCHNADSVHHGDYLTVPDCDEFAECRIPLVVCIISTSREIRVNEVQKGIVPLAVNILDRYMVQHKTSMSRLVSIACAHMDSGSSVNSSKHGSLSSSLNANDISALNVSNVAKELKQKYKHDNLIKLCFKFLSDDAFGSRMSKREYGMKPYNDDSADVDSCYEETSDSEDPIAEYQYGSTLKPSIVYNLIAAACLFIADRYNGLSNTSVKALLVTWEAVSHAFTKTRVAAKYIRENRSTALSIIMSFMFDIYFVLDYKLTTPFPCHMVQDIIVSNADFKCPQRPWEYNLYQKLGAILARIAYLDDSFHRFRPSIVTLAIYSIVRRLAIHNKAVEDKDAWLLVDETDGEIRSCSDLLISTVLQYVNTDILDVLAQPVYMKHKTDELFSYIFDDLCDLNAKTLRNMANTLTSLK</sequence>
<keyword evidence="2" id="KW-1185">Reference proteome</keyword>
<reference evidence="1" key="1">
    <citation type="submission" date="2019-12" db="EMBL/GenBank/DDBJ databases">
        <title>Genome sequence of Babesia ovis.</title>
        <authorList>
            <person name="Yamagishi J."/>
            <person name="Sevinc F."/>
            <person name="Xuan X."/>
        </authorList>
    </citation>
    <scope>NUCLEOTIDE SEQUENCE</scope>
    <source>
        <strain evidence="1">Selcuk</strain>
    </source>
</reference>
<comment type="caution">
    <text evidence="1">The sequence shown here is derived from an EMBL/GenBank/DDBJ whole genome shotgun (WGS) entry which is preliminary data.</text>
</comment>
<dbReference type="AlphaFoldDB" id="A0A9W5WU20"/>
<gene>
    <name evidence="1" type="ORF">BaOVIS_008450</name>
</gene>
<accession>A0A9W5WU20</accession>
<name>A0A9W5WU20_BABOV</name>
<dbReference type="OrthoDB" id="360617at2759"/>
<dbReference type="Proteomes" id="UP001057455">
    <property type="component" value="Unassembled WGS sequence"/>
</dbReference>
<dbReference type="EMBL" id="BLIY01000006">
    <property type="protein sequence ID" value="GFE53441.1"/>
    <property type="molecule type" value="Genomic_DNA"/>
</dbReference>
<protein>
    <submittedName>
        <fullName evidence="1">Cyclin 2, putative</fullName>
    </submittedName>
</protein>
<organism evidence="1 2">
    <name type="scientific">Babesia ovis</name>
    <dbReference type="NCBI Taxonomy" id="5869"/>
    <lineage>
        <taxon>Eukaryota</taxon>
        <taxon>Sar</taxon>
        <taxon>Alveolata</taxon>
        <taxon>Apicomplexa</taxon>
        <taxon>Aconoidasida</taxon>
        <taxon>Piroplasmida</taxon>
        <taxon>Babesiidae</taxon>
        <taxon>Babesia</taxon>
    </lineage>
</organism>
<evidence type="ECO:0000313" key="1">
    <source>
        <dbReference type="EMBL" id="GFE53441.1"/>
    </source>
</evidence>
<evidence type="ECO:0000313" key="2">
    <source>
        <dbReference type="Proteomes" id="UP001057455"/>
    </source>
</evidence>